<sequence>MSPLARSFLAPLLLTTCVSAETAVSRAEAALTTLQSWYNESTGIWNTCGWWNGANCMTVLADLALVDDSESVNNTAKEVFANTFTVGPNSNPYPDRSNGSYYETAVKRSASSVDASLWLDGSYDDDAWWALAWIAAYDVTGKQDYLDVAIGIFDHLSEAWPSKCGNGGIDSDFTHVYVNAIVNELFFSLAAHLANRASDSEYYVDWATRQWKWFKNSGMINSNHTINDGLTNDCKNNGATLWSYNQGVVLGGLAELHRAAKNESDLDAAKKIAKAAIAEFSDDNDIIHESCEPDSCDSNATQFKGIFIRNLKLLHSVAPDDAYMRVINASAKSIWKNDRNGQNQLGLDWAGPVTQVDASTHSSAMDALVAAIKN</sequence>
<dbReference type="GO" id="GO:0016798">
    <property type="term" value="F:hydrolase activity, acting on glycosyl bonds"/>
    <property type="evidence" value="ECO:0007669"/>
    <property type="project" value="UniProtKB-KW"/>
</dbReference>
<dbReference type="AlphaFoldDB" id="A0A5N5X0H1"/>
<name>A0A5N5X0H1_9EURO</name>
<evidence type="ECO:0000256" key="1">
    <source>
        <dbReference type="SAM" id="SignalP"/>
    </source>
</evidence>
<keyword evidence="2" id="KW-0326">Glycosidase</keyword>
<keyword evidence="2" id="KW-0378">Hydrolase</keyword>
<protein>
    <submittedName>
        <fullName evidence="2">Six-hairpin glycosidase-like protein</fullName>
    </submittedName>
</protein>
<dbReference type="Pfam" id="PF03663">
    <property type="entry name" value="Glyco_hydro_76"/>
    <property type="match status" value="1"/>
</dbReference>
<dbReference type="EMBL" id="ML732212">
    <property type="protein sequence ID" value="KAB8074278.1"/>
    <property type="molecule type" value="Genomic_DNA"/>
</dbReference>
<evidence type="ECO:0000313" key="3">
    <source>
        <dbReference type="Proteomes" id="UP000326565"/>
    </source>
</evidence>
<dbReference type="SUPFAM" id="SSF48208">
    <property type="entry name" value="Six-hairpin glycosidases"/>
    <property type="match status" value="1"/>
</dbReference>
<proteinExistence type="predicted"/>
<evidence type="ECO:0000313" key="2">
    <source>
        <dbReference type="EMBL" id="KAB8074278.1"/>
    </source>
</evidence>
<dbReference type="Gene3D" id="1.50.10.20">
    <property type="match status" value="1"/>
</dbReference>
<dbReference type="OrthoDB" id="9984024at2759"/>
<dbReference type="InterPro" id="IPR053169">
    <property type="entry name" value="MUG_Protein"/>
</dbReference>
<dbReference type="InterPro" id="IPR005198">
    <property type="entry name" value="Glyco_hydro_76"/>
</dbReference>
<gene>
    <name evidence="2" type="ORF">BDV29DRAFT_124469</name>
</gene>
<dbReference type="PANTHER" id="PTHR47791:SF1">
    <property type="entry name" value="ENDO MANNANASE, GH76 FAMILY (EUROFUNG)"/>
    <property type="match status" value="1"/>
</dbReference>
<organism evidence="2 3">
    <name type="scientific">Aspergillus leporis</name>
    <dbReference type="NCBI Taxonomy" id="41062"/>
    <lineage>
        <taxon>Eukaryota</taxon>
        <taxon>Fungi</taxon>
        <taxon>Dikarya</taxon>
        <taxon>Ascomycota</taxon>
        <taxon>Pezizomycotina</taxon>
        <taxon>Eurotiomycetes</taxon>
        <taxon>Eurotiomycetidae</taxon>
        <taxon>Eurotiales</taxon>
        <taxon>Aspergillaceae</taxon>
        <taxon>Aspergillus</taxon>
        <taxon>Aspergillus subgen. Circumdati</taxon>
    </lineage>
</organism>
<feature type="signal peptide" evidence="1">
    <location>
        <begin position="1"/>
        <end position="20"/>
    </location>
</feature>
<keyword evidence="3" id="KW-1185">Reference proteome</keyword>
<dbReference type="InterPro" id="IPR008928">
    <property type="entry name" value="6-hairpin_glycosidase_sf"/>
</dbReference>
<feature type="chain" id="PRO_5024788056" evidence="1">
    <location>
        <begin position="21"/>
        <end position="374"/>
    </location>
</feature>
<dbReference type="PANTHER" id="PTHR47791">
    <property type="entry name" value="MEIOTICALLY UP-REGULATED GENE 191 PROTEIN"/>
    <property type="match status" value="1"/>
</dbReference>
<keyword evidence="1" id="KW-0732">Signal</keyword>
<dbReference type="GO" id="GO:0005975">
    <property type="term" value="P:carbohydrate metabolic process"/>
    <property type="evidence" value="ECO:0007669"/>
    <property type="project" value="InterPro"/>
</dbReference>
<dbReference type="Proteomes" id="UP000326565">
    <property type="component" value="Unassembled WGS sequence"/>
</dbReference>
<accession>A0A5N5X0H1</accession>
<reference evidence="2 3" key="1">
    <citation type="submission" date="2019-04" db="EMBL/GenBank/DDBJ databases">
        <title>Friends and foes A comparative genomics study of 23 Aspergillus species from section Flavi.</title>
        <authorList>
            <consortium name="DOE Joint Genome Institute"/>
            <person name="Kjaerbolling I."/>
            <person name="Vesth T."/>
            <person name="Frisvad J.C."/>
            <person name="Nybo J.L."/>
            <person name="Theobald S."/>
            <person name="Kildgaard S."/>
            <person name="Isbrandt T."/>
            <person name="Kuo A."/>
            <person name="Sato A."/>
            <person name="Lyhne E.K."/>
            <person name="Kogle M.E."/>
            <person name="Wiebenga A."/>
            <person name="Kun R.S."/>
            <person name="Lubbers R.J."/>
            <person name="Makela M.R."/>
            <person name="Barry K."/>
            <person name="Chovatia M."/>
            <person name="Clum A."/>
            <person name="Daum C."/>
            <person name="Haridas S."/>
            <person name="He G."/>
            <person name="LaButti K."/>
            <person name="Lipzen A."/>
            <person name="Mondo S."/>
            <person name="Riley R."/>
            <person name="Salamov A."/>
            <person name="Simmons B.A."/>
            <person name="Magnuson J.K."/>
            <person name="Henrissat B."/>
            <person name="Mortensen U.H."/>
            <person name="Larsen T.O."/>
            <person name="Devries R.P."/>
            <person name="Grigoriev I.V."/>
            <person name="Machida M."/>
            <person name="Baker S.E."/>
            <person name="Andersen M.R."/>
        </authorList>
    </citation>
    <scope>NUCLEOTIDE SEQUENCE [LARGE SCALE GENOMIC DNA]</scope>
    <source>
        <strain evidence="2 3">CBS 151.66</strain>
    </source>
</reference>